<organism evidence="5 6">
    <name type="scientific">Penstemon smallii</name>
    <dbReference type="NCBI Taxonomy" id="265156"/>
    <lineage>
        <taxon>Eukaryota</taxon>
        <taxon>Viridiplantae</taxon>
        <taxon>Streptophyta</taxon>
        <taxon>Embryophyta</taxon>
        <taxon>Tracheophyta</taxon>
        <taxon>Spermatophyta</taxon>
        <taxon>Magnoliopsida</taxon>
        <taxon>eudicotyledons</taxon>
        <taxon>Gunneridae</taxon>
        <taxon>Pentapetalae</taxon>
        <taxon>asterids</taxon>
        <taxon>lamiids</taxon>
        <taxon>Lamiales</taxon>
        <taxon>Plantaginaceae</taxon>
        <taxon>Cheloneae</taxon>
        <taxon>Penstemon</taxon>
    </lineage>
</organism>
<evidence type="ECO:0000313" key="6">
    <source>
        <dbReference type="Proteomes" id="UP001634393"/>
    </source>
</evidence>
<evidence type="ECO:0000259" key="4">
    <source>
        <dbReference type="PROSITE" id="PS50102"/>
    </source>
</evidence>
<name>A0ABD3U8I3_9LAMI</name>
<gene>
    <name evidence="5" type="ORF">ACJIZ3_003187</name>
</gene>
<evidence type="ECO:0000256" key="3">
    <source>
        <dbReference type="SAM" id="MobiDB-lite"/>
    </source>
</evidence>
<evidence type="ECO:0000313" key="5">
    <source>
        <dbReference type="EMBL" id="KAL3845784.1"/>
    </source>
</evidence>
<dbReference type="AlphaFoldDB" id="A0ABD3U8I3"/>
<evidence type="ECO:0000256" key="2">
    <source>
        <dbReference type="PROSITE-ProRule" id="PRU00176"/>
    </source>
</evidence>
<keyword evidence="1 2" id="KW-0694">RNA-binding</keyword>
<dbReference type="GO" id="GO:0003723">
    <property type="term" value="F:RNA binding"/>
    <property type="evidence" value="ECO:0007669"/>
    <property type="project" value="UniProtKB-UniRule"/>
</dbReference>
<keyword evidence="6" id="KW-1185">Reference proteome</keyword>
<evidence type="ECO:0000256" key="1">
    <source>
        <dbReference type="ARBA" id="ARBA00022884"/>
    </source>
</evidence>
<accession>A0ABD3U8I3</accession>
<dbReference type="PANTHER" id="PTHR11176">
    <property type="entry name" value="BOULE-RELATED"/>
    <property type="match status" value="1"/>
</dbReference>
<feature type="compositionally biased region" description="Polar residues" evidence="3">
    <location>
        <begin position="244"/>
        <end position="276"/>
    </location>
</feature>
<dbReference type="SUPFAM" id="SSF54928">
    <property type="entry name" value="RNA-binding domain, RBD"/>
    <property type="match status" value="1"/>
</dbReference>
<feature type="compositionally biased region" description="Polar residues" evidence="3">
    <location>
        <begin position="218"/>
        <end position="228"/>
    </location>
</feature>
<protein>
    <recommendedName>
        <fullName evidence="4">RRM domain-containing protein</fullName>
    </recommendedName>
</protein>
<dbReference type="SMART" id="SM00360">
    <property type="entry name" value="RRM"/>
    <property type="match status" value="1"/>
</dbReference>
<dbReference type="Gene3D" id="3.30.70.330">
    <property type="match status" value="1"/>
</dbReference>
<sequence>MAHQHYRSPFGDTTYTKVFVGGLAWETPSDVMHNYFEQFGEILEAVIITDKHTGKSKGYGFVTFRDHESAKRACVEPNPVIDGRRANCNIASLGRPRPSPPRGRNQVGNTYQGGGIVQGGGGGAYQPLPPPLPRPQPLPPASPVIYPPAYGYTAYPTDYGYHQTMYNPHMQQAQYYNQLYGASSSTMGAPYYYVQAARGTFPVPPAQRFQGHSYLYYPTQTDPGSNSSAYPAPPLPPHALLQPTRLSFPSSTDSLVPPQTSTETEAGPVTSTSSTT</sequence>
<dbReference type="InterPro" id="IPR035979">
    <property type="entry name" value="RBD_domain_sf"/>
</dbReference>
<dbReference type="EMBL" id="JBJXBP010000002">
    <property type="protein sequence ID" value="KAL3845784.1"/>
    <property type="molecule type" value="Genomic_DNA"/>
</dbReference>
<reference evidence="5 6" key="1">
    <citation type="submission" date="2024-12" db="EMBL/GenBank/DDBJ databases">
        <title>The unique morphological basis and parallel evolutionary history of personate flowers in Penstemon.</title>
        <authorList>
            <person name="Depatie T.H."/>
            <person name="Wessinger C.A."/>
        </authorList>
    </citation>
    <scope>NUCLEOTIDE SEQUENCE [LARGE SCALE GENOMIC DNA]</scope>
    <source>
        <strain evidence="5">WTNN_2</strain>
        <tissue evidence="5">Leaf</tissue>
    </source>
</reference>
<dbReference type="InterPro" id="IPR012677">
    <property type="entry name" value="Nucleotide-bd_a/b_plait_sf"/>
</dbReference>
<dbReference type="PROSITE" id="PS50102">
    <property type="entry name" value="RRM"/>
    <property type="match status" value="1"/>
</dbReference>
<dbReference type="PANTHER" id="PTHR11176:SF23">
    <property type="entry name" value="RNA-BINDING (RRM_RBD_RNP MOTIFS) FAMILY PROTEIN"/>
    <property type="match status" value="1"/>
</dbReference>
<dbReference type="Pfam" id="PF00076">
    <property type="entry name" value="RRM_1"/>
    <property type="match status" value="1"/>
</dbReference>
<feature type="region of interest" description="Disordered" evidence="3">
    <location>
        <begin position="217"/>
        <end position="276"/>
    </location>
</feature>
<dbReference type="FunFam" id="3.30.70.330:FF:000388">
    <property type="entry name" value="RNA-binding protein 24-B isoform X1"/>
    <property type="match status" value="1"/>
</dbReference>
<dbReference type="Proteomes" id="UP001634393">
    <property type="component" value="Unassembled WGS sequence"/>
</dbReference>
<feature type="domain" description="RRM" evidence="4">
    <location>
        <begin position="16"/>
        <end position="93"/>
    </location>
</feature>
<proteinExistence type="predicted"/>
<dbReference type="InterPro" id="IPR000504">
    <property type="entry name" value="RRM_dom"/>
</dbReference>
<dbReference type="CDD" id="cd12384">
    <property type="entry name" value="RRM_RBM24_RBM38_like"/>
    <property type="match status" value="1"/>
</dbReference>
<comment type="caution">
    <text evidence="5">The sequence shown here is derived from an EMBL/GenBank/DDBJ whole genome shotgun (WGS) entry which is preliminary data.</text>
</comment>